<keyword evidence="6 7" id="KW-0472">Membrane</keyword>
<comment type="caution">
    <text evidence="9">The sequence shown here is derived from an EMBL/GenBank/DDBJ whole genome shotgun (WGS) entry which is preliminary data.</text>
</comment>
<dbReference type="PROSITE" id="PS50928">
    <property type="entry name" value="ABC_TM1"/>
    <property type="match status" value="1"/>
</dbReference>
<dbReference type="Proteomes" id="UP001596028">
    <property type="component" value="Unassembled WGS sequence"/>
</dbReference>
<keyword evidence="10" id="KW-1185">Reference proteome</keyword>
<dbReference type="Pfam" id="PF00528">
    <property type="entry name" value="BPD_transp_1"/>
    <property type="match status" value="1"/>
</dbReference>
<feature type="transmembrane region" description="Helical" evidence="7">
    <location>
        <begin position="115"/>
        <end position="135"/>
    </location>
</feature>
<dbReference type="RefSeq" id="WP_378091275.1">
    <property type="nucleotide sequence ID" value="NZ_JBHSEP010000001.1"/>
</dbReference>
<feature type="transmembrane region" description="Helical" evidence="7">
    <location>
        <begin position="214"/>
        <end position="234"/>
    </location>
</feature>
<dbReference type="PANTHER" id="PTHR30193">
    <property type="entry name" value="ABC TRANSPORTER PERMEASE PROTEIN"/>
    <property type="match status" value="1"/>
</dbReference>
<keyword evidence="4 7" id="KW-0812">Transmembrane</keyword>
<dbReference type="CDD" id="cd06261">
    <property type="entry name" value="TM_PBP2"/>
    <property type="match status" value="1"/>
</dbReference>
<keyword evidence="5 7" id="KW-1133">Transmembrane helix</keyword>
<evidence type="ECO:0000256" key="6">
    <source>
        <dbReference type="ARBA" id="ARBA00023136"/>
    </source>
</evidence>
<dbReference type="InterPro" id="IPR000515">
    <property type="entry name" value="MetI-like"/>
</dbReference>
<feature type="domain" description="ABC transmembrane type-1" evidence="8">
    <location>
        <begin position="76"/>
        <end position="291"/>
    </location>
</feature>
<evidence type="ECO:0000256" key="5">
    <source>
        <dbReference type="ARBA" id="ARBA00022989"/>
    </source>
</evidence>
<evidence type="ECO:0000313" key="10">
    <source>
        <dbReference type="Proteomes" id="UP001596028"/>
    </source>
</evidence>
<comment type="subcellular location">
    <subcellularLocation>
        <location evidence="1 7">Cell membrane</location>
        <topology evidence="1 7">Multi-pass membrane protein</topology>
    </subcellularLocation>
</comment>
<keyword evidence="2 7" id="KW-0813">Transport</keyword>
<reference evidence="10" key="1">
    <citation type="journal article" date="2019" name="Int. J. Syst. Evol. Microbiol.">
        <title>The Global Catalogue of Microorganisms (GCM) 10K type strain sequencing project: providing services to taxonomists for standard genome sequencing and annotation.</title>
        <authorList>
            <consortium name="The Broad Institute Genomics Platform"/>
            <consortium name="The Broad Institute Genome Sequencing Center for Infectious Disease"/>
            <person name="Wu L."/>
            <person name="Ma J."/>
        </authorList>
    </citation>
    <scope>NUCLEOTIDE SEQUENCE [LARGE SCALE GENOMIC DNA]</scope>
    <source>
        <strain evidence="10">CCUG 49571</strain>
    </source>
</reference>
<evidence type="ECO:0000256" key="2">
    <source>
        <dbReference type="ARBA" id="ARBA00022448"/>
    </source>
</evidence>
<sequence>MRWKAASKDTRSMWRTAYLFLLPAMLLWAVWFLIPALQSFRLSFFEYNYVMKLNNHFVGLDNFVKLFKNDSFYNALSNTVTMVVVAVPLQTFFALLLAVCINVSFKGRSVYRTIFYMPHVISSIAVATVFMYLFVGGKPIPTLLSYFGIDNVSWFADTRYALPFIIMMYVWQQVGFYMIIYLSGLQTISGEVVEAAEMDGANGKQRLRYITLPMLKPVTFLALTHGAISAFQVFDQIAAVSGQGQLGSPAGSISTLVTFFYLNSFKFGEVGFGSATAVVLFAMILAITLLQKKMFGKDE</sequence>
<feature type="transmembrane region" description="Helical" evidence="7">
    <location>
        <begin position="80"/>
        <end position="103"/>
    </location>
</feature>
<feature type="transmembrane region" description="Helical" evidence="7">
    <location>
        <begin position="160"/>
        <end position="182"/>
    </location>
</feature>
<evidence type="ECO:0000256" key="4">
    <source>
        <dbReference type="ARBA" id="ARBA00022692"/>
    </source>
</evidence>
<feature type="transmembrane region" description="Helical" evidence="7">
    <location>
        <begin position="270"/>
        <end position="290"/>
    </location>
</feature>
<dbReference type="PANTHER" id="PTHR30193:SF37">
    <property type="entry name" value="INNER MEMBRANE ABC TRANSPORTER PERMEASE PROTEIN YCJO"/>
    <property type="match status" value="1"/>
</dbReference>
<proteinExistence type="inferred from homology"/>
<protein>
    <submittedName>
        <fullName evidence="9">Carbohydrate ABC transporter permease</fullName>
    </submittedName>
</protein>
<evidence type="ECO:0000256" key="3">
    <source>
        <dbReference type="ARBA" id="ARBA00022475"/>
    </source>
</evidence>
<accession>A0ABV9F550</accession>
<dbReference type="InterPro" id="IPR035906">
    <property type="entry name" value="MetI-like_sf"/>
</dbReference>
<dbReference type="InterPro" id="IPR051393">
    <property type="entry name" value="ABC_transporter_permease"/>
</dbReference>
<name>A0ABV9F550_9BACL</name>
<evidence type="ECO:0000256" key="7">
    <source>
        <dbReference type="RuleBase" id="RU363032"/>
    </source>
</evidence>
<evidence type="ECO:0000259" key="8">
    <source>
        <dbReference type="PROSITE" id="PS50928"/>
    </source>
</evidence>
<organism evidence="9 10">
    <name type="scientific">Cohnella hongkongensis</name>
    <dbReference type="NCBI Taxonomy" id="178337"/>
    <lineage>
        <taxon>Bacteria</taxon>
        <taxon>Bacillati</taxon>
        <taxon>Bacillota</taxon>
        <taxon>Bacilli</taxon>
        <taxon>Bacillales</taxon>
        <taxon>Paenibacillaceae</taxon>
        <taxon>Cohnella</taxon>
    </lineage>
</organism>
<dbReference type="SUPFAM" id="SSF161098">
    <property type="entry name" value="MetI-like"/>
    <property type="match status" value="1"/>
</dbReference>
<keyword evidence="3" id="KW-1003">Cell membrane</keyword>
<evidence type="ECO:0000256" key="1">
    <source>
        <dbReference type="ARBA" id="ARBA00004651"/>
    </source>
</evidence>
<gene>
    <name evidence="9" type="ORF">ACFO3S_00930</name>
</gene>
<comment type="similarity">
    <text evidence="7">Belongs to the binding-protein-dependent transport system permease family.</text>
</comment>
<evidence type="ECO:0000313" key="9">
    <source>
        <dbReference type="EMBL" id="MFC4596787.1"/>
    </source>
</evidence>
<dbReference type="Gene3D" id="1.10.3720.10">
    <property type="entry name" value="MetI-like"/>
    <property type="match status" value="1"/>
</dbReference>
<dbReference type="EMBL" id="JBHSEP010000001">
    <property type="protein sequence ID" value="MFC4596787.1"/>
    <property type="molecule type" value="Genomic_DNA"/>
</dbReference>